<evidence type="ECO:0000256" key="1">
    <source>
        <dbReference type="PROSITE-ProRule" id="PRU01341"/>
    </source>
</evidence>
<feature type="non-terminal residue" evidence="4">
    <location>
        <position position="748"/>
    </location>
</feature>
<comment type="caution">
    <text evidence="4">The sequence shown here is derived from an EMBL/GenBank/DDBJ whole genome shotgun (WGS) entry which is preliminary data.</text>
</comment>
<keyword evidence="1" id="KW-0862">Zinc</keyword>
<dbReference type="Proteomes" id="UP001057375">
    <property type="component" value="Unassembled WGS sequence"/>
</dbReference>
<organism evidence="4 5">
    <name type="scientific">Aduncisulcus paluster</name>
    <dbReference type="NCBI Taxonomy" id="2918883"/>
    <lineage>
        <taxon>Eukaryota</taxon>
        <taxon>Metamonada</taxon>
        <taxon>Carpediemonas-like organisms</taxon>
        <taxon>Aduncisulcus</taxon>
    </lineage>
</organism>
<protein>
    <submittedName>
        <fullName evidence="4">Regulator of nonsense transcripts 1 homolog</fullName>
    </submittedName>
</protein>
<dbReference type="InterPro" id="IPR027417">
    <property type="entry name" value="P-loop_NTPase"/>
</dbReference>
<evidence type="ECO:0000256" key="2">
    <source>
        <dbReference type="SAM" id="MobiDB-lite"/>
    </source>
</evidence>
<proteinExistence type="predicted"/>
<dbReference type="Gene3D" id="3.40.50.300">
    <property type="entry name" value="P-loop containing nucleotide triphosphate hydrolases"/>
    <property type="match status" value="1"/>
</dbReference>
<dbReference type="Pfam" id="PF13086">
    <property type="entry name" value="AAA_11"/>
    <property type="match status" value="1"/>
</dbReference>
<dbReference type="CDD" id="cd21400">
    <property type="entry name" value="ZBD_UPF1-like"/>
    <property type="match status" value="1"/>
</dbReference>
<feature type="region of interest" description="Disordered" evidence="2">
    <location>
        <begin position="697"/>
        <end position="748"/>
    </location>
</feature>
<feature type="compositionally biased region" description="Basic residues" evidence="2">
    <location>
        <begin position="722"/>
        <end position="734"/>
    </location>
</feature>
<dbReference type="InterPro" id="IPR045055">
    <property type="entry name" value="DNA2/NAM7-like"/>
</dbReference>
<accession>A0ABQ5K0L3</accession>
<keyword evidence="1" id="KW-0479">Metal-binding</keyword>
<dbReference type="Pfam" id="PF09416">
    <property type="entry name" value="UPF1_Zn_bind"/>
    <property type="match status" value="1"/>
</dbReference>
<dbReference type="PANTHER" id="PTHR10887:SF495">
    <property type="entry name" value="HELICASE SENATAXIN ISOFORM X1-RELATED"/>
    <property type="match status" value="1"/>
</dbReference>
<dbReference type="SUPFAM" id="SSF52540">
    <property type="entry name" value="P-loop containing nucleoside triphosphate hydrolases"/>
    <property type="match status" value="1"/>
</dbReference>
<dbReference type="InterPro" id="IPR018999">
    <property type="entry name" value="UPF1_CH/ZBD"/>
</dbReference>
<feature type="domain" description="Upf1" evidence="3">
    <location>
        <begin position="24"/>
        <end position="181"/>
    </location>
</feature>
<dbReference type="PANTHER" id="PTHR10887">
    <property type="entry name" value="DNA2/NAM7 HELICASE FAMILY"/>
    <property type="match status" value="1"/>
</dbReference>
<gene>
    <name evidence="4" type="ORF">ADUPG1_012768</name>
</gene>
<dbReference type="EMBL" id="BQXS01012530">
    <property type="protein sequence ID" value="GKT24546.1"/>
    <property type="molecule type" value="Genomic_DNA"/>
</dbReference>
<feature type="compositionally biased region" description="Basic and acidic residues" evidence="2">
    <location>
        <begin position="697"/>
        <end position="721"/>
    </location>
</feature>
<name>A0ABQ5K0L3_9EUKA</name>
<dbReference type="InterPro" id="IPR041677">
    <property type="entry name" value="DNA2/NAM7_AAA_11"/>
</dbReference>
<keyword evidence="1" id="KW-0863">Zinc-finger</keyword>
<evidence type="ECO:0000259" key="3">
    <source>
        <dbReference type="PROSITE" id="PS51997"/>
    </source>
</evidence>
<dbReference type="PROSITE" id="PS51997">
    <property type="entry name" value="UPF1_CH_RICH"/>
    <property type="match status" value="1"/>
</dbReference>
<feature type="region of interest" description="C3H" evidence="1">
    <location>
        <begin position="32"/>
        <end position="64"/>
    </location>
</feature>
<sequence>MEPSSHSHGDTEPGDGIHSDDHSDCETCSVCCAYCGLSQPSALVHCDICNKWFCNGRFGSKLSHAVFHFRKSHHKQCSLHPQSPLGEAKLQCFNCKNSNVFSLGIVEHKKDQAILMICRDRCVIANDPGDDCWDIKTWRPIINQNALQEWFAAMPFPDAIEEANPLKISEMIKLEEAWIHNPKATIETLDDEDIETRQLLPVRISYPSFKAYYEVFCPLVDVEEVYESKLVSQQKASQVHICWEINKNECVLANFTWAAHNDAALISIGQRVLISNEDLCPKVELAFIIVSISRDQDVKCQQDIGPDKLDSKKHIKTFLSRCSGYTVQLIANEVTFKRMKDVLRQVKSRDDDDEILVEDTDFKGDELFEGEKEEEEERVVGKGSVRVKQLPRHLRKKIKKEHVILGYMNWRITNIIVGHSPMIPDGGEPKRLIKQGVDEEYAVMKEEQYQWGELERNRMRRHEGGEDEIDDDQDEWEKMFQYFKEQREKVSELYVQARSQLHSDMARLSSHISEWGSEAVLCCMDIAHSLKSIKNLPPLNISQQKAMLSSLSTPLSLIQGPPGTGKTTVSTAIVYNMVLGGVCKERIKQEKHVPRTAIVEELLSSLRDKKFHIPPFSSPRNRILVCAPSNVAADHLARSLKQTGLRVVRVVSVLKENNEYSPSVSSATVGDTDDAVINITAHALVFKSAAAAARKVEQMKKLEEEQREQDREEGREREGTRERKKWGDRKKGRGRPSSLPRGIPPLSK</sequence>
<feature type="region of interest" description="C4" evidence="1">
    <location>
        <begin position="92"/>
        <end position="122"/>
    </location>
</feature>
<evidence type="ECO:0000313" key="4">
    <source>
        <dbReference type="EMBL" id="GKT24546.1"/>
    </source>
</evidence>
<reference evidence="4" key="1">
    <citation type="submission" date="2022-03" db="EMBL/GenBank/DDBJ databases">
        <title>Draft genome sequence of Aduncisulcus paluster, a free-living microaerophilic Fornicata.</title>
        <authorList>
            <person name="Yuyama I."/>
            <person name="Kume K."/>
            <person name="Tamura T."/>
            <person name="Inagaki Y."/>
            <person name="Hashimoto T."/>
        </authorList>
    </citation>
    <scope>NUCLEOTIDE SEQUENCE</scope>
    <source>
        <strain evidence="4">NY0171</strain>
    </source>
</reference>
<evidence type="ECO:0000313" key="5">
    <source>
        <dbReference type="Proteomes" id="UP001057375"/>
    </source>
</evidence>
<keyword evidence="5" id="KW-1185">Reference proteome</keyword>
<feature type="region of interest" description="CC/SHH/C" evidence="1">
    <location>
        <begin position="46"/>
        <end position="74"/>
    </location>
</feature>